<keyword evidence="2" id="KW-0408">Iron</keyword>
<reference evidence="4" key="2">
    <citation type="submission" date="2020-08" db="EMBL/GenBank/DDBJ databases">
        <title>Plant Genome Project.</title>
        <authorList>
            <person name="Zhang R.-G."/>
        </authorList>
    </citation>
    <scope>NUCLEOTIDE SEQUENCE</scope>
    <source>
        <strain evidence="4">Huo1</strain>
        <tissue evidence="4">Leaf</tissue>
    </source>
</reference>
<evidence type="ECO:0000313" key="4">
    <source>
        <dbReference type="EMBL" id="KAG6388816.1"/>
    </source>
</evidence>
<dbReference type="Gene3D" id="1.10.630.10">
    <property type="entry name" value="Cytochrome P450"/>
    <property type="match status" value="1"/>
</dbReference>
<dbReference type="Proteomes" id="UP000298416">
    <property type="component" value="Unassembled WGS sequence"/>
</dbReference>
<feature type="region of interest" description="Disordered" evidence="3">
    <location>
        <begin position="86"/>
        <end position="134"/>
    </location>
</feature>
<evidence type="ECO:0000256" key="2">
    <source>
        <dbReference type="ARBA" id="ARBA00023004"/>
    </source>
</evidence>
<proteinExistence type="predicted"/>
<feature type="compositionally biased region" description="Basic and acidic residues" evidence="3">
    <location>
        <begin position="88"/>
        <end position="104"/>
    </location>
</feature>
<name>A0A8X8W744_SALSN</name>
<dbReference type="GO" id="GO:0020037">
    <property type="term" value="F:heme binding"/>
    <property type="evidence" value="ECO:0007669"/>
    <property type="project" value="InterPro"/>
</dbReference>
<dbReference type="GO" id="GO:0016125">
    <property type="term" value="P:sterol metabolic process"/>
    <property type="evidence" value="ECO:0007669"/>
    <property type="project" value="TreeGrafter"/>
</dbReference>
<comment type="caution">
    <text evidence="4">The sequence shown here is derived from an EMBL/GenBank/DDBJ whole genome shotgun (WGS) entry which is preliminary data.</text>
</comment>
<sequence length="134" mass="14754">MGWPFLGETMELASLGCQKLVQDRMQKHSQDVFKTSLLGENMAVLCGADGIKFIFKNQNKPLRRWVPPSLINAMVSIHAGKLALDGLNSRDERRESGATRADEDRGGEEEGDDQGRGSSVEDGGGNESRWGIYE</sequence>
<protein>
    <submittedName>
        <fullName evidence="4">Uncharacterized protein</fullName>
    </submittedName>
</protein>
<dbReference type="SUPFAM" id="SSF48264">
    <property type="entry name" value="Cytochrome P450"/>
    <property type="match status" value="1"/>
</dbReference>
<dbReference type="PANTHER" id="PTHR24286:SF53">
    <property type="entry name" value="BETA-AMYRIN 28-OXIDASE-LIKE"/>
    <property type="match status" value="1"/>
</dbReference>
<dbReference type="AlphaFoldDB" id="A0A8X8W744"/>
<evidence type="ECO:0000256" key="3">
    <source>
        <dbReference type="SAM" id="MobiDB-lite"/>
    </source>
</evidence>
<dbReference type="EMBL" id="PNBA02000020">
    <property type="protein sequence ID" value="KAG6388816.1"/>
    <property type="molecule type" value="Genomic_DNA"/>
</dbReference>
<keyword evidence="5" id="KW-1185">Reference proteome</keyword>
<accession>A0A8X8W744</accession>
<reference evidence="4" key="1">
    <citation type="submission" date="2018-01" db="EMBL/GenBank/DDBJ databases">
        <authorList>
            <person name="Mao J.F."/>
        </authorList>
    </citation>
    <scope>NUCLEOTIDE SEQUENCE</scope>
    <source>
        <strain evidence="4">Huo1</strain>
        <tissue evidence="4">Leaf</tissue>
    </source>
</reference>
<keyword evidence="1" id="KW-0479">Metal-binding</keyword>
<dbReference type="GO" id="GO:0004497">
    <property type="term" value="F:monooxygenase activity"/>
    <property type="evidence" value="ECO:0007669"/>
    <property type="project" value="InterPro"/>
</dbReference>
<dbReference type="GO" id="GO:0005506">
    <property type="term" value="F:iron ion binding"/>
    <property type="evidence" value="ECO:0007669"/>
    <property type="project" value="InterPro"/>
</dbReference>
<dbReference type="InterPro" id="IPR036396">
    <property type="entry name" value="Cyt_P450_sf"/>
</dbReference>
<evidence type="ECO:0000256" key="1">
    <source>
        <dbReference type="ARBA" id="ARBA00022723"/>
    </source>
</evidence>
<gene>
    <name evidence="4" type="ORF">SASPL_150252</name>
</gene>
<dbReference type="GO" id="GO:0016705">
    <property type="term" value="F:oxidoreductase activity, acting on paired donors, with incorporation or reduction of molecular oxygen"/>
    <property type="evidence" value="ECO:0007669"/>
    <property type="project" value="InterPro"/>
</dbReference>
<dbReference type="PANTHER" id="PTHR24286">
    <property type="entry name" value="CYTOCHROME P450 26"/>
    <property type="match status" value="1"/>
</dbReference>
<evidence type="ECO:0000313" key="5">
    <source>
        <dbReference type="Proteomes" id="UP000298416"/>
    </source>
</evidence>
<organism evidence="4">
    <name type="scientific">Salvia splendens</name>
    <name type="common">Scarlet sage</name>
    <dbReference type="NCBI Taxonomy" id="180675"/>
    <lineage>
        <taxon>Eukaryota</taxon>
        <taxon>Viridiplantae</taxon>
        <taxon>Streptophyta</taxon>
        <taxon>Embryophyta</taxon>
        <taxon>Tracheophyta</taxon>
        <taxon>Spermatophyta</taxon>
        <taxon>Magnoliopsida</taxon>
        <taxon>eudicotyledons</taxon>
        <taxon>Gunneridae</taxon>
        <taxon>Pentapetalae</taxon>
        <taxon>asterids</taxon>
        <taxon>lamiids</taxon>
        <taxon>Lamiales</taxon>
        <taxon>Lamiaceae</taxon>
        <taxon>Nepetoideae</taxon>
        <taxon>Mentheae</taxon>
        <taxon>Salviinae</taxon>
        <taxon>Salvia</taxon>
        <taxon>Salvia subgen. Calosphace</taxon>
        <taxon>core Calosphace</taxon>
    </lineage>
</organism>